<dbReference type="OrthoDB" id="6270617at2759"/>
<sequence length="106" mass="11898">MTFGWPGRDYRIPVSLVPANLQWLKLNESGEQSTRLDALSDKYKRSAALFPPRADEALIVVSTATNQRAPKIEAHCAPAYYACRNLEPFFFIVFSAQRAVTYTSAL</sequence>
<protein>
    <submittedName>
        <fullName evidence="1">Uncharacterized protein</fullName>
    </submittedName>
</protein>
<dbReference type="Proteomes" id="UP000299102">
    <property type="component" value="Unassembled WGS sequence"/>
</dbReference>
<dbReference type="AlphaFoldDB" id="A0A4C2A744"/>
<organism evidence="1 2">
    <name type="scientific">Eumeta variegata</name>
    <name type="common">Bagworm moth</name>
    <name type="synonym">Eumeta japonica</name>
    <dbReference type="NCBI Taxonomy" id="151549"/>
    <lineage>
        <taxon>Eukaryota</taxon>
        <taxon>Metazoa</taxon>
        <taxon>Ecdysozoa</taxon>
        <taxon>Arthropoda</taxon>
        <taxon>Hexapoda</taxon>
        <taxon>Insecta</taxon>
        <taxon>Pterygota</taxon>
        <taxon>Neoptera</taxon>
        <taxon>Endopterygota</taxon>
        <taxon>Lepidoptera</taxon>
        <taxon>Glossata</taxon>
        <taxon>Ditrysia</taxon>
        <taxon>Tineoidea</taxon>
        <taxon>Psychidae</taxon>
        <taxon>Oiketicinae</taxon>
        <taxon>Eumeta</taxon>
    </lineage>
</organism>
<name>A0A4C2A744_EUMVA</name>
<dbReference type="EMBL" id="BGZK01002577">
    <property type="protein sequence ID" value="GBP95034.1"/>
    <property type="molecule type" value="Genomic_DNA"/>
</dbReference>
<accession>A0A4C2A744</accession>
<reference evidence="1 2" key="1">
    <citation type="journal article" date="2019" name="Commun. Biol.">
        <title>The bagworm genome reveals a unique fibroin gene that provides high tensile strength.</title>
        <authorList>
            <person name="Kono N."/>
            <person name="Nakamura H."/>
            <person name="Ohtoshi R."/>
            <person name="Tomita M."/>
            <person name="Numata K."/>
            <person name="Arakawa K."/>
        </authorList>
    </citation>
    <scope>NUCLEOTIDE SEQUENCE [LARGE SCALE GENOMIC DNA]</scope>
</reference>
<proteinExistence type="predicted"/>
<keyword evidence="2" id="KW-1185">Reference proteome</keyword>
<gene>
    <name evidence="1" type="ORF">EVAR_61314_1</name>
</gene>
<comment type="caution">
    <text evidence="1">The sequence shown here is derived from an EMBL/GenBank/DDBJ whole genome shotgun (WGS) entry which is preliminary data.</text>
</comment>
<evidence type="ECO:0000313" key="1">
    <source>
        <dbReference type="EMBL" id="GBP95034.1"/>
    </source>
</evidence>
<evidence type="ECO:0000313" key="2">
    <source>
        <dbReference type="Proteomes" id="UP000299102"/>
    </source>
</evidence>